<evidence type="ECO:0000313" key="1">
    <source>
        <dbReference type="EMBL" id="KIP01334.1"/>
    </source>
</evidence>
<dbReference type="AlphaFoldDB" id="A0A0C3NA43"/>
<reference evidence="1 2" key="1">
    <citation type="journal article" date="2014" name="PLoS Genet.">
        <title>Analysis of the Phlebiopsis gigantea genome, transcriptome and secretome provides insight into its pioneer colonization strategies of wood.</title>
        <authorList>
            <person name="Hori C."/>
            <person name="Ishida T."/>
            <person name="Igarashi K."/>
            <person name="Samejima M."/>
            <person name="Suzuki H."/>
            <person name="Master E."/>
            <person name="Ferreira P."/>
            <person name="Ruiz-Duenas F.J."/>
            <person name="Held B."/>
            <person name="Canessa P."/>
            <person name="Larrondo L.F."/>
            <person name="Schmoll M."/>
            <person name="Druzhinina I.S."/>
            <person name="Kubicek C.P."/>
            <person name="Gaskell J.A."/>
            <person name="Kersten P."/>
            <person name="St John F."/>
            <person name="Glasner J."/>
            <person name="Sabat G."/>
            <person name="Splinter BonDurant S."/>
            <person name="Syed K."/>
            <person name="Yadav J."/>
            <person name="Mgbeahuruike A.C."/>
            <person name="Kovalchuk A."/>
            <person name="Asiegbu F.O."/>
            <person name="Lackner G."/>
            <person name="Hoffmeister D."/>
            <person name="Rencoret J."/>
            <person name="Gutierrez A."/>
            <person name="Sun H."/>
            <person name="Lindquist E."/>
            <person name="Barry K."/>
            <person name="Riley R."/>
            <person name="Grigoriev I.V."/>
            <person name="Henrissat B."/>
            <person name="Kues U."/>
            <person name="Berka R.M."/>
            <person name="Martinez A.T."/>
            <person name="Covert S.F."/>
            <person name="Blanchette R.A."/>
            <person name="Cullen D."/>
        </authorList>
    </citation>
    <scope>NUCLEOTIDE SEQUENCE [LARGE SCALE GENOMIC DNA]</scope>
    <source>
        <strain evidence="1 2">11061_1 CR5-6</strain>
    </source>
</reference>
<dbReference type="HOGENOM" id="CLU_2027577_0_0_1"/>
<organism evidence="1 2">
    <name type="scientific">Phlebiopsis gigantea (strain 11061_1 CR5-6)</name>
    <name type="common">White-rot fungus</name>
    <name type="synonym">Peniophora gigantea</name>
    <dbReference type="NCBI Taxonomy" id="745531"/>
    <lineage>
        <taxon>Eukaryota</taxon>
        <taxon>Fungi</taxon>
        <taxon>Dikarya</taxon>
        <taxon>Basidiomycota</taxon>
        <taxon>Agaricomycotina</taxon>
        <taxon>Agaricomycetes</taxon>
        <taxon>Polyporales</taxon>
        <taxon>Phanerochaetaceae</taxon>
        <taxon>Phlebiopsis</taxon>
    </lineage>
</organism>
<keyword evidence="2" id="KW-1185">Reference proteome</keyword>
<proteinExistence type="predicted"/>
<protein>
    <submittedName>
        <fullName evidence="1">Uncharacterized protein</fullName>
    </submittedName>
</protein>
<dbReference type="Proteomes" id="UP000053257">
    <property type="component" value="Unassembled WGS sequence"/>
</dbReference>
<name>A0A0C3NA43_PHLG1</name>
<sequence>MTERPLGVFAQCNYNEAHVHALEWITACTLRELRRIATHTTGDSKITMGSRHEKAEVLLASPAVTTLLEAYGQGTPIPMPAALHMTLQVSRLTDVSAEKYDVLFWKRLLKSIDDAKALMRSA</sequence>
<accession>A0A0C3NA43</accession>
<dbReference type="EMBL" id="KN840818">
    <property type="protein sequence ID" value="KIP01334.1"/>
    <property type="molecule type" value="Genomic_DNA"/>
</dbReference>
<evidence type="ECO:0000313" key="2">
    <source>
        <dbReference type="Proteomes" id="UP000053257"/>
    </source>
</evidence>
<gene>
    <name evidence="1" type="ORF">PHLGIDRAFT_123442</name>
</gene>